<feature type="compositionally biased region" description="Polar residues" evidence="1">
    <location>
        <begin position="131"/>
        <end position="143"/>
    </location>
</feature>
<evidence type="ECO:0000313" key="3">
    <source>
        <dbReference type="EMBL" id="CAI8046533.1"/>
    </source>
</evidence>
<feature type="region of interest" description="Disordered" evidence="1">
    <location>
        <begin position="194"/>
        <end position="261"/>
    </location>
</feature>
<feature type="domain" description="Autophagy-related protein 11 C-terminal" evidence="2">
    <location>
        <begin position="334"/>
        <end position="420"/>
    </location>
</feature>
<name>A0AA35TF99_GEOBA</name>
<comment type="caution">
    <text evidence="3">The sequence shown here is derived from an EMBL/GenBank/DDBJ whole genome shotgun (WGS) entry which is preliminary data.</text>
</comment>
<keyword evidence="4" id="KW-1185">Reference proteome</keyword>
<accession>A0AA35TF99</accession>
<proteinExistence type="predicted"/>
<dbReference type="AlphaFoldDB" id="A0AA35TF99"/>
<dbReference type="EMBL" id="CASHTH010003569">
    <property type="protein sequence ID" value="CAI8046533.1"/>
    <property type="molecule type" value="Genomic_DNA"/>
</dbReference>
<feature type="region of interest" description="Disordered" evidence="1">
    <location>
        <begin position="1"/>
        <end position="26"/>
    </location>
</feature>
<feature type="compositionally biased region" description="Basic and acidic residues" evidence="1">
    <location>
        <begin position="195"/>
        <end position="213"/>
    </location>
</feature>
<gene>
    <name evidence="3" type="ORF">GBAR_LOCUS25745</name>
</gene>
<dbReference type="InterPro" id="IPR019460">
    <property type="entry name" value="Atg11_C"/>
</dbReference>
<evidence type="ECO:0000259" key="2">
    <source>
        <dbReference type="Pfam" id="PF10377"/>
    </source>
</evidence>
<feature type="compositionally biased region" description="Basic and acidic residues" evidence="1">
    <location>
        <begin position="9"/>
        <end position="26"/>
    </location>
</feature>
<evidence type="ECO:0000256" key="1">
    <source>
        <dbReference type="SAM" id="MobiDB-lite"/>
    </source>
</evidence>
<feature type="compositionally biased region" description="Basic and acidic residues" evidence="1">
    <location>
        <begin position="105"/>
        <end position="130"/>
    </location>
</feature>
<dbReference type="Pfam" id="PF10377">
    <property type="entry name" value="ATG11"/>
    <property type="match status" value="1"/>
</dbReference>
<evidence type="ECO:0000313" key="4">
    <source>
        <dbReference type="Proteomes" id="UP001174909"/>
    </source>
</evidence>
<reference evidence="3" key="1">
    <citation type="submission" date="2023-03" db="EMBL/GenBank/DDBJ databases">
        <authorList>
            <person name="Steffen K."/>
            <person name="Cardenas P."/>
        </authorList>
    </citation>
    <scope>NUCLEOTIDE SEQUENCE</scope>
</reference>
<protein>
    <recommendedName>
        <fullName evidence="2">Autophagy-related protein 11 C-terminal domain-containing protein</fullName>
    </recommendedName>
</protein>
<feature type="compositionally biased region" description="Basic and acidic residues" evidence="1">
    <location>
        <begin position="220"/>
        <end position="261"/>
    </location>
</feature>
<organism evidence="3 4">
    <name type="scientific">Geodia barretti</name>
    <name type="common">Barrett's horny sponge</name>
    <dbReference type="NCBI Taxonomy" id="519541"/>
    <lineage>
        <taxon>Eukaryota</taxon>
        <taxon>Metazoa</taxon>
        <taxon>Porifera</taxon>
        <taxon>Demospongiae</taxon>
        <taxon>Heteroscleromorpha</taxon>
        <taxon>Tetractinellida</taxon>
        <taxon>Astrophorina</taxon>
        <taxon>Geodiidae</taxon>
        <taxon>Geodia</taxon>
    </lineage>
</organism>
<sequence length="428" mass="49678">MRKLSSKLSELEGKYRDLQDRSERVKGELTTNAAQLSSENERLHLQSNDQQSRINRLNSELEKINTEHAELSQKLTELELKSAQTDEENAQLKTERAKRFTNQTPREKVAELRKSLGEKEEELKRSEYRHQQAQKAYTSSKAQQETLRLRLVALEEERRGEGFKVGGEREREGERREMVEKYTGEVEGGWVMEGEGGRATEERESGGRVREGEGIDMEEREGGGRKREGGGRDMEEREGGGREREGEGESMEERERNPQEELKRLRTELAVERKNRSVVAEELQKVGRERDKFMQKFMEAEREMRNRRHHQQVMSESVMTALGIPRGEQWRCCLQVDDVALFCIDSFNNYLAMSVDGKTYYLNHSCVSKFSDKWTGKIKPPFEKKLLIGRVTQRLHVEVRKEDNRLHVPVGTRLYKLEAVELSEDSAA</sequence>
<dbReference type="Proteomes" id="UP001174909">
    <property type="component" value="Unassembled WGS sequence"/>
</dbReference>
<feature type="region of interest" description="Disordered" evidence="1">
    <location>
        <begin position="88"/>
        <end position="143"/>
    </location>
</feature>